<dbReference type="PANTHER" id="PTHR43698">
    <property type="entry name" value="RIBD C-TERMINAL DOMAIN CONTAINING PROTEIN"/>
    <property type="match status" value="1"/>
</dbReference>
<name>D7BUY3_STRBB</name>
<dbReference type="Gene3D" id="2.60.120.10">
    <property type="entry name" value="Jelly Rolls"/>
    <property type="match status" value="1"/>
</dbReference>
<dbReference type="eggNOG" id="COG1917">
    <property type="taxonomic scope" value="Bacteria"/>
</dbReference>
<dbReference type="AlphaFoldDB" id="D7BUY3"/>
<evidence type="ECO:0000256" key="1">
    <source>
        <dbReference type="SAM" id="MobiDB-lite"/>
    </source>
</evidence>
<accession>D7BUY3</accession>
<evidence type="ECO:0000259" key="2">
    <source>
        <dbReference type="Pfam" id="PF07883"/>
    </source>
</evidence>
<dbReference type="CDD" id="cd02233">
    <property type="entry name" value="cupin_HNL-like"/>
    <property type="match status" value="1"/>
</dbReference>
<dbReference type="SUPFAM" id="SSF51182">
    <property type="entry name" value="RmlC-like cupins"/>
    <property type="match status" value="1"/>
</dbReference>
<dbReference type="STRING" id="749414.SBI_02241"/>
<dbReference type="Proteomes" id="UP000000377">
    <property type="component" value="Chromosome"/>
</dbReference>
<keyword evidence="4" id="KW-1185">Reference proteome</keyword>
<reference evidence="3 4" key="1">
    <citation type="journal article" date="2010" name="J. Bacteriol.">
        <title>Genome sequence of the milbemycin-producing bacterium Streptomyces bingchenggensis.</title>
        <authorList>
            <person name="Wang X.J."/>
            <person name="Yan Y.J."/>
            <person name="Zhang B."/>
            <person name="An J."/>
            <person name="Wang J.J."/>
            <person name="Tian J."/>
            <person name="Jiang L."/>
            <person name="Chen Y.H."/>
            <person name="Huang S.X."/>
            <person name="Yin M."/>
            <person name="Zhang J."/>
            <person name="Gao A.L."/>
            <person name="Liu C.X."/>
            <person name="Zhu Z.X."/>
            <person name="Xiang W.S."/>
        </authorList>
    </citation>
    <scope>NUCLEOTIDE SEQUENCE [LARGE SCALE GENOMIC DNA]</scope>
    <source>
        <strain evidence="3 4">BCW-1</strain>
    </source>
</reference>
<dbReference type="InterPro" id="IPR011051">
    <property type="entry name" value="RmlC_Cupin_sf"/>
</dbReference>
<protein>
    <recommendedName>
        <fullName evidence="2">Cupin type-2 domain-containing protein</fullName>
    </recommendedName>
</protein>
<dbReference type="HOGENOM" id="CLU_072993_1_4_11"/>
<organism evidence="3 4">
    <name type="scientific">Streptomyces bingchenggensis (strain BCW-1)</name>
    <dbReference type="NCBI Taxonomy" id="749414"/>
    <lineage>
        <taxon>Bacteria</taxon>
        <taxon>Bacillati</taxon>
        <taxon>Actinomycetota</taxon>
        <taxon>Actinomycetes</taxon>
        <taxon>Kitasatosporales</taxon>
        <taxon>Streptomycetaceae</taxon>
        <taxon>Streptomyces</taxon>
    </lineage>
</organism>
<dbReference type="PATRIC" id="fig|749414.3.peg.2316"/>
<gene>
    <name evidence="3" type="ordered locus">SBI_02241</name>
</gene>
<dbReference type="EMBL" id="CP002047">
    <property type="protein sequence ID" value="ADI05362.1"/>
    <property type="molecule type" value="Genomic_DNA"/>
</dbReference>
<dbReference type="InterPro" id="IPR047263">
    <property type="entry name" value="HNL-like_cupin"/>
</dbReference>
<dbReference type="KEGG" id="sbh:SBI_02241"/>
<dbReference type="InterPro" id="IPR013096">
    <property type="entry name" value="Cupin_2"/>
</dbReference>
<feature type="domain" description="Cupin type-2" evidence="2">
    <location>
        <begin position="68"/>
        <end position="127"/>
    </location>
</feature>
<proteinExistence type="predicted"/>
<feature type="region of interest" description="Disordered" evidence="1">
    <location>
        <begin position="1"/>
        <end position="27"/>
    </location>
</feature>
<sequence>MVDSLLGWNSNGNDEKDKKHEKHEKKARTMELLKPPPTMKLPTEWFTGDAWADVIHRGEEPSRARANMVRFSPGARTAWHSHGLGQTLYIVEGIALIQSRGGDILEARPGDVVYTPPGEQHWHGAAPDRFMAHLALWETDEVSWLEHVTDAEYNGPRVSTRTRP</sequence>
<dbReference type="Pfam" id="PF07883">
    <property type="entry name" value="Cupin_2"/>
    <property type="match status" value="1"/>
</dbReference>
<evidence type="ECO:0000313" key="4">
    <source>
        <dbReference type="Proteomes" id="UP000000377"/>
    </source>
</evidence>
<dbReference type="InterPro" id="IPR014710">
    <property type="entry name" value="RmlC-like_jellyroll"/>
</dbReference>
<evidence type="ECO:0000313" key="3">
    <source>
        <dbReference type="EMBL" id="ADI05362.1"/>
    </source>
</evidence>
<dbReference type="PANTHER" id="PTHR43698:SF1">
    <property type="entry name" value="BLL4564 PROTEIN"/>
    <property type="match status" value="1"/>
</dbReference>